<feature type="chain" id="PRO_5038500159" description="Lipoprotein" evidence="2">
    <location>
        <begin position="36"/>
        <end position="294"/>
    </location>
</feature>
<proteinExistence type="predicted"/>
<sequence length="294" mass="31208">MQTRSPLFPSVSSTSRRVCVLACIGVLVASLTACSAPRIAGRAEAEQQPSPCEKAYADATANADIMADRSRHIVMRYLAAQEAVSDWANTAAYCPARFADGTLRSAQARHTARLMAARLAINIAQPTLSRCDDIDSLDVDADSLSAMSVAEDQAGFAMGVFAARSIGHATLDISDRHKTTSQRLISFSGAEDTRAKAYDVAQLLAHPDTIVDSATGLFAPTDAVIEMNCARSEIAAVASSSNSTSDSAQSRTTAENSSDDSRQQSLGILTSMIADRVDLALTWGYPSFDEALFE</sequence>
<evidence type="ECO:0000313" key="3">
    <source>
        <dbReference type="EMBL" id="AIZ14001.1"/>
    </source>
</evidence>
<evidence type="ECO:0008006" key="5">
    <source>
        <dbReference type="Google" id="ProtNLM"/>
    </source>
</evidence>
<evidence type="ECO:0000256" key="1">
    <source>
        <dbReference type="SAM" id="MobiDB-lite"/>
    </source>
</evidence>
<keyword evidence="2" id="KW-0732">Signal</keyword>
<dbReference type="PROSITE" id="PS51257">
    <property type="entry name" value="PROKAR_LIPOPROTEIN"/>
    <property type="match status" value="1"/>
</dbReference>
<gene>
    <name evidence="3" type="ORF">AH68_01945</name>
</gene>
<feature type="signal peptide" evidence="2">
    <location>
        <begin position="1"/>
        <end position="35"/>
    </location>
</feature>
<name>A0A0A7I2B9_9BIFI</name>
<dbReference type="HOGENOM" id="CLU_074299_0_0_11"/>
<dbReference type="Proteomes" id="UP000030625">
    <property type="component" value="Chromosome"/>
</dbReference>
<reference evidence="3 4" key="1">
    <citation type="journal article" date="2015" name="Genome Announc.">
        <title>Complete and Assembled Genome Sequence of Bifidobacterium kashiwanohense PV20-2, Isolated from the Feces of an Anemic Kenyan Infant.</title>
        <authorList>
            <person name="Vazquez-Gutierrez P."/>
            <person name="Lacroix C."/>
            <person name="Chassard C."/>
            <person name="Klumpp J."/>
            <person name="Jans C."/>
            <person name="Stevens M.J."/>
        </authorList>
    </citation>
    <scope>NUCLEOTIDE SEQUENCE [LARGE SCALE GENOMIC DNA]</scope>
    <source>
        <strain evidence="3 4">PV20-2</strain>
    </source>
</reference>
<evidence type="ECO:0000313" key="4">
    <source>
        <dbReference type="Proteomes" id="UP000030625"/>
    </source>
</evidence>
<dbReference type="KEGG" id="bka:AH68_01945"/>
<accession>A0A0A7I2B9</accession>
<dbReference type="AlphaFoldDB" id="A0A0A7I2B9"/>
<feature type="compositionally biased region" description="Low complexity" evidence="1">
    <location>
        <begin position="240"/>
        <end position="250"/>
    </location>
</feature>
<feature type="region of interest" description="Disordered" evidence="1">
    <location>
        <begin position="240"/>
        <end position="262"/>
    </location>
</feature>
<organism evidence="3 4">
    <name type="scientific">Bifidobacterium catenulatum PV20-2</name>
    <dbReference type="NCBI Taxonomy" id="1447716"/>
    <lineage>
        <taxon>Bacteria</taxon>
        <taxon>Bacillati</taxon>
        <taxon>Actinomycetota</taxon>
        <taxon>Actinomycetes</taxon>
        <taxon>Bifidobacteriales</taxon>
        <taxon>Bifidobacteriaceae</taxon>
        <taxon>Bifidobacterium</taxon>
    </lineage>
</organism>
<dbReference type="EMBL" id="CP007456">
    <property type="protein sequence ID" value="AIZ14001.1"/>
    <property type="molecule type" value="Genomic_DNA"/>
</dbReference>
<evidence type="ECO:0000256" key="2">
    <source>
        <dbReference type="SAM" id="SignalP"/>
    </source>
</evidence>
<dbReference type="STRING" id="1447716.AH68_01945"/>
<protein>
    <recommendedName>
        <fullName evidence="5">Lipoprotein</fullName>
    </recommendedName>
</protein>